<evidence type="ECO:0000256" key="1">
    <source>
        <dbReference type="ARBA" id="ARBA00000629"/>
    </source>
</evidence>
<keyword evidence="5 10" id="KW-0883">Thioether bond</keyword>
<feature type="binding site" evidence="11">
    <location>
        <position position="119"/>
    </location>
    <ligand>
        <name>Fe cation</name>
        <dbReference type="ChEBI" id="CHEBI:24875"/>
        <note>catalytic</note>
    </ligand>
</feature>
<proteinExistence type="inferred from homology"/>
<evidence type="ECO:0000256" key="4">
    <source>
        <dbReference type="ARBA" id="ARBA00022723"/>
    </source>
</evidence>
<feature type="binding site" evidence="11">
    <location>
        <position position="187"/>
    </location>
    <ligand>
        <name>Fe cation</name>
        <dbReference type="ChEBI" id="CHEBI:24875"/>
        <note>catalytic</note>
    </ligand>
</feature>
<feature type="region of interest" description="Disordered" evidence="13">
    <location>
        <begin position="142"/>
        <end position="168"/>
    </location>
</feature>
<comment type="catalytic activity">
    <reaction evidence="1 12">
        <text>L-cysteine + O2 = 3-sulfino-L-alanine + H(+)</text>
        <dbReference type="Rhea" id="RHEA:20441"/>
        <dbReference type="ChEBI" id="CHEBI:15378"/>
        <dbReference type="ChEBI" id="CHEBI:15379"/>
        <dbReference type="ChEBI" id="CHEBI:35235"/>
        <dbReference type="ChEBI" id="CHEBI:61085"/>
        <dbReference type="EC" id="1.13.11.20"/>
    </reaction>
</comment>
<name>A0AAN6IT52_EXODE</name>
<comment type="caution">
    <text evidence="14">The sequence shown here is derived from an EMBL/GenBank/DDBJ whole genome shotgun (WGS) entry which is preliminary data.</text>
</comment>
<comment type="cofactor">
    <cofactor evidence="12">
        <name>Fe cation</name>
        <dbReference type="ChEBI" id="CHEBI:24875"/>
    </cofactor>
    <text evidence="12">Binds 1 Fe cation per subunit.</text>
</comment>
<evidence type="ECO:0000256" key="9">
    <source>
        <dbReference type="ARBA" id="ARBA00070673"/>
    </source>
</evidence>
<evidence type="ECO:0000256" key="3">
    <source>
        <dbReference type="ARBA" id="ARBA00013133"/>
    </source>
</evidence>
<dbReference type="PANTHER" id="PTHR12918">
    <property type="entry name" value="CYSTEINE DIOXYGENASE"/>
    <property type="match status" value="1"/>
</dbReference>
<evidence type="ECO:0000256" key="5">
    <source>
        <dbReference type="ARBA" id="ARBA00022784"/>
    </source>
</evidence>
<dbReference type="AlphaFoldDB" id="A0AAN6IT52"/>
<dbReference type="EC" id="1.13.11.20" evidence="3 12"/>
<evidence type="ECO:0000256" key="6">
    <source>
        <dbReference type="ARBA" id="ARBA00022964"/>
    </source>
</evidence>
<keyword evidence="7 12" id="KW-0560">Oxidoreductase</keyword>
<feature type="binding site" evidence="11">
    <location>
        <position position="121"/>
    </location>
    <ligand>
        <name>Fe cation</name>
        <dbReference type="ChEBI" id="CHEBI:24875"/>
        <note>catalytic</note>
    </ligand>
</feature>
<dbReference type="CDD" id="cd10548">
    <property type="entry name" value="cupin_CDO"/>
    <property type="match status" value="1"/>
</dbReference>
<evidence type="ECO:0000313" key="14">
    <source>
        <dbReference type="EMBL" id="KAJ8989597.1"/>
    </source>
</evidence>
<dbReference type="GO" id="GO:0017172">
    <property type="term" value="F:cysteine dioxygenase activity"/>
    <property type="evidence" value="ECO:0007669"/>
    <property type="project" value="UniProtKB-UniRule"/>
</dbReference>
<dbReference type="EMBL" id="JAJGCB010000013">
    <property type="protein sequence ID" value="KAJ8989597.1"/>
    <property type="molecule type" value="Genomic_DNA"/>
</dbReference>
<comment type="similarity">
    <text evidence="2 12">Belongs to the cysteine dioxygenase family.</text>
</comment>
<protein>
    <recommendedName>
        <fullName evidence="9 12">Cysteine dioxygenase</fullName>
        <ecNumber evidence="3 12">1.13.11.20</ecNumber>
    </recommendedName>
</protein>
<dbReference type="GO" id="GO:0008198">
    <property type="term" value="F:ferrous iron binding"/>
    <property type="evidence" value="ECO:0007669"/>
    <property type="project" value="TreeGrafter"/>
</dbReference>
<evidence type="ECO:0000256" key="8">
    <source>
        <dbReference type="ARBA" id="ARBA00023004"/>
    </source>
</evidence>
<evidence type="ECO:0000256" key="11">
    <source>
        <dbReference type="PIRSR" id="PIRSR610300-51"/>
    </source>
</evidence>
<evidence type="ECO:0000313" key="15">
    <source>
        <dbReference type="Proteomes" id="UP001161757"/>
    </source>
</evidence>
<evidence type="ECO:0000256" key="13">
    <source>
        <dbReference type="SAM" id="MobiDB-lite"/>
    </source>
</evidence>
<evidence type="ECO:0000256" key="7">
    <source>
        <dbReference type="ARBA" id="ARBA00023002"/>
    </source>
</evidence>
<reference evidence="14" key="1">
    <citation type="submission" date="2023-01" db="EMBL/GenBank/DDBJ databases">
        <title>Exophiala dermititidis isolated from Cystic Fibrosis Patient.</title>
        <authorList>
            <person name="Kurbessoian T."/>
            <person name="Crocker A."/>
            <person name="Murante D."/>
            <person name="Hogan D.A."/>
            <person name="Stajich J.E."/>
        </authorList>
    </citation>
    <scope>NUCLEOTIDE SEQUENCE</scope>
    <source>
        <strain evidence="14">Ex8</strain>
    </source>
</reference>
<dbReference type="InterPro" id="IPR014710">
    <property type="entry name" value="RmlC-like_jellyroll"/>
</dbReference>
<keyword evidence="4 11" id="KW-0479">Metal-binding</keyword>
<dbReference type="InterPro" id="IPR011051">
    <property type="entry name" value="RmlC_Cupin_sf"/>
</dbReference>
<evidence type="ECO:0000256" key="12">
    <source>
        <dbReference type="RuleBase" id="RU366010"/>
    </source>
</evidence>
<accession>A0AAN6IT52</accession>
<gene>
    <name evidence="14" type="primary">CDO1</name>
    <name evidence="14" type="ORF">HRR80_006321</name>
</gene>
<keyword evidence="6 12" id="KW-0223">Dioxygenase</keyword>
<organism evidence="14 15">
    <name type="scientific">Exophiala dermatitidis</name>
    <name type="common">Black yeast-like fungus</name>
    <name type="synonym">Wangiella dermatitidis</name>
    <dbReference type="NCBI Taxonomy" id="5970"/>
    <lineage>
        <taxon>Eukaryota</taxon>
        <taxon>Fungi</taxon>
        <taxon>Dikarya</taxon>
        <taxon>Ascomycota</taxon>
        <taxon>Pezizomycotina</taxon>
        <taxon>Eurotiomycetes</taxon>
        <taxon>Chaetothyriomycetidae</taxon>
        <taxon>Chaetothyriales</taxon>
        <taxon>Herpotrichiellaceae</taxon>
        <taxon>Exophiala</taxon>
    </lineage>
</organism>
<dbReference type="PANTHER" id="PTHR12918:SF1">
    <property type="entry name" value="CYSTEINE DIOXYGENASE TYPE 1"/>
    <property type="match status" value="1"/>
</dbReference>
<dbReference type="Proteomes" id="UP001161757">
    <property type="component" value="Unassembled WGS sequence"/>
</dbReference>
<dbReference type="Pfam" id="PF05995">
    <property type="entry name" value="CDO_I"/>
    <property type="match status" value="1"/>
</dbReference>
<dbReference type="Gene3D" id="2.60.120.10">
    <property type="entry name" value="Jelly Rolls"/>
    <property type="match status" value="1"/>
</dbReference>
<evidence type="ECO:0000256" key="2">
    <source>
        <dbReference type="ARBA" id="ARBA00006622"/>
    </source>
</evidence>
<sequence length="248" mass="27600">MLSYQSTPAESAPHLLRPDAYPPQHQEKINTIDRTDEFHRLVRALSDVLGPSSGIDSADVDENDLIRLMEGYVSQESQWHQYAFADPSRNYTRNLVDEGNGKSNLLVVVWNPGRCSPIHDHANAHCVMKILKGNLKETLYSLPQCQPDDSDTGGSDSSGRSTPPQIVKETSYSENQVTYISDKIGLHKISNPSQTEVAVSLHLYTPPHAANFGFNLFDEKTGKPTHIKQAGFFSDRGRLVEKCKFGAF</sequence>
<feature type="region of interest" description="Disordered" evidence="13">
    <location>
        <begin position="1"/>
        <end position="22"/>
    </location>
</feature>
<keyword evidence="8 11" id="KW-0408">Iron</keyword>
<dbReference type="SUPFAM" id="SSF51182">
    <property type="entry name" value="RmlC-like cupins"/>
    <property type="match status" value="1"/>
</dbReference>
<evidence type="ECO:0000256" key="10">
    <source>
        <dbReference type="PIRSR" id="PIRSR610300-50"/>
    </source>
</evidence>
<dbReference type="FunFam" id="2.60.120.10:FF:000189">
    <property type="entry name" value="Cysteine dioxygenase"/>
    <property type="match status" value="1"/>
</dbReference>
<dbReference type="GO" id="GO:0019448">
    <property type="term" value="P:L-cysteine catabolic process"/>
    <property type="evidence" value="ECO:0007669"/>
    <property type="project" value="TreeGrafter"/>
</dbReference>
<feature type="compositionally biased region" description="Low complexity" evidence="13">
    <location>
        <begin position="152"/>
        <end position="164"/>
    </location>
</feature>
<dbReference type="InterPro" id="IPR010300">
    <property type="entry name" value="CDO_1"/>
</dbReference>
<feature type="cross-link" description="3'-(S-cysteinyl)-tyrosine (Cys-Tyr)" evidence="10">
    <location>
        <begin position="126"/>
        <end position="204"/>
    </location>
</feature>